<feature type="binding site" evidence="4">
    <location>
        <position position="298"/>
    </location>
    <ligand>
        <name>FAD</name>
        <dbReference type="ChEBI" id="CHEBI:57692"/>
    </ligand>
</feature>
<dbReference type="Proteomes" id="UP000249828">
    <property type="component" value="Unassembled WGS sequence"/>
</dbReference>
<feature type="domain" description="Pyridine nucleotide-disulphide oxidoreductase dimerisation" evidence="6">
    <location>
        <begin position="334"/>
        <end position="436"/>
    </location>
</feature>
<evidence type="ECO:0000256" key="1">
    <source>
        <dbReference type="ARBA" id="ARBA00007532"/>
    </source>
</evidence>
<gene>
    <name evidence="8" type="ORF">CI088_13085</name>
</gene>
<dbReference type="EMBL" id="PIEU01000108">
    <property type="protein sequence ID" value="PZL71388.1"/>
    <property type="molecule type" value="Genomic_DNA"/>
</dbReference>
<dbReference type="InterPro" id="IPR004099">
    <property type="entry name" value="Pyr_nucl-diS_OxRdtase_dimer"/>
</dbReference>
<protein>
    <submittedName>
        <fullName evidence="8">NAD(P)/FAD-dependent oxidoreductase</fullName>
    </submittedName>
</protein>
<feature type="binding site" evidence="4">
    <location>
        <position position="258"/>
    </location>
    <ligand>
        <name>NAD(+)</name>
        <dbReference type="ChEBI" id="CHEBI:57540"/>
    </ligand>
</feature>
<dbReference type="Gene3D" id="3.50.50.60">
    <property type="entry name" value="FAD/NAD(P)-binding domain"/>
    <property type="match status" value="2"/>
</dbReference>
<dbReference type="OrthoDB" id="9800167at2"/>
<dbReference type="Pfam" id="PF02852">
    <property type="entry name" value="Pyr_redox_dim"/>
    <property type="match status" value="1"/>
</dbReference>
<feature type="binding site" evidence="4">
    <location>
        <position position="50"/>
    </location>
    <ligand>
        <name>FAD</name>
        <dbReference type="ChEBI" id="CHEBI:57692"/>
    </ligand>
</feature>
<evidence type="ECO:0000256" key="3">
    <source>
        <dbReference type="ARBA" id="ARBA00022827"/>
    </source>
</evidence>
<sequence>MERFDVIIIGSGPGGMAAAYDLADKGKNVAVVEADLWGGTCPNRGCDPKKVLYGAVEARDNLLQLEKRGFNTIPEINWTDLMAFKETFTKSVPTEQKEGLTSAGIHTITGKAFFKDTQTIEVCGELYQADKIILATGQRSAILDIPGKEYFSTSTDFLSMQDLPKKLAFVGGGYISLELANIASSCGSEVHLLHHNERPLKGFDELLTEELIEHLKSRGITFHFNESAEEISKSGAQFEVSLTSKETLLVDRIFCATGRIPNVEGMGLTEIGVEYTHKGLVVNDYLQTTVETIYALGDCLEKQQPKLTPVASFEGSYLANLFTGKNEKIHYPLIPTIIFSSPKLAQIGLTDLSALKSTEYEVSDLDLSQWFTYKRINEPLVKAKIVTEKRTGLLVGATVLGNEADQLINLFTLMINQKLPAEKINEMILLYPTVASDLSYLY</sequence>
<proteinExistence type="inferred from homology"/>
<feature type="binding site" evidence="4">
    <location>
        <begin position="171"/>
        <end position="178"/>
    </location>
    <ligand>
        <name>NAD(+)</name>
        <dbReference type="ChEBI" id="CHEBI:57540"/>
    </ligand>
</feature>
<reference evidence="8 9" key="1">
    <citation type="submission" date="2017-11" db="EMBL/GenBank/DDBJ databases">
        <title>Draft genome sequence of Enterococcus plantarum TRW2 strain isolated from lettuce.</title>
        <authorList>
            <person name="Kim E.B."/>
            <person name="Marco M.L."/>
            <person name="Williams T.R."/>
            <person name="You I.H."/>
        </authorList>
    </citation>
    <scope>NUCLEOTIDE SEQUENCE [LARGE SCALE GENOMIC DNA]</scope>
    <source>
        <strain evidence="8 9">TRW2</strain>
    </source>
</reference>
<dbReference type="PANTHER" id="PTHR43014:SF5">
    <property type="entry name" value="GLUTATHIONE REDUCTASE (NADPH)"/>
    <property type="match status" value="1"/>
</dbReference>
<dbReference type="GO" id="GO:0016491">
    <property type="term" value="F:oxidoreductase activity"/>
    <property type="evidence" value="ECO:0007669"/>
    <property type="project" value="InterPro"/>
</dbReference>
<feature type="disulfide bond" description="Redox-active" evidence="5">
    <location>
        <begin position="41"/>
        <end position="46"/>
    </location>
</feature>
<dbReference type="SUPFAM" id="SSF55424">
    <property type="entry name" value="FAD/NAD-linked reductases, dimerisation (C-terminal) domain"/>
    <property type="match status" value="1"/>
</dbReference>
<evidence type="ECO:0000256" key="4">
    <source>
        <dbReference type="PIRSR" id="PIRSR000350-3"/>
    </source>
</evidence>
<comment type="cofactor">
    <cofactor evidence="4">
        <name>FAD</name>
        <dbReference type="ChEBI" id="CHEBI:57692"/>
    </cofactor>
    <text evidence="4">Binds 1 FAD per subunit.</text>
</comment>
<dbReference type="Pfam" id="PF07992">
    <property type="entry name" value="Pyr_redox_2"/>
    <property type="match status" value="1"/>
</dbReference>
<dbReference type="PIRSF" id="PIRSF000350">
    <property type="entry name" value="Mercury_reductase_MerA"/>
    <property type="match status" value="1"/>
</dbReference>
<dbReference type="PRINTS" id="PR00411">
    <property type="entry name" value="PNDRDTASEI"/>
</dbReference>
<dbReference type="InterPro" id="IPR036188">
    <property type="entry name" value="FAD/NAD-bd_sf"/>
</dbReference>
<keyword evidence="3 4" id="KW-0274">FAD</keyword>
<accession>A0A2W3YTY6</accession>
<keyword evidence="4" id="KW-0547">Nucleotide-binding</keyword>
<dbReference type="RefSeq" id="WP_069653913.1">
    <property type="nucleotide sequence ID" value="NZ_JAFLVY010000005.1"/>
</dbReference>
<dbReference type="SUPFAM" id="SSF51905">
    <property type="entry name" value="FAD/NAD(P)-binding domain"/>
    <property type="match status" value="1"/>
</dbReference>
<dbReference type="InterPro" id="IPR023753">
    <property type="entry name" value="FAD/NAD-binding_dom"/>
</dbReference>
<comment type="similarity">
    <text evidence="1">Belongs to the class-I pyridine nucleotide-disulfide oxidoreductase family.</text>
</comment>
<keyword evidence="9" id="KW-1185">Reference proteome</keyword>
<evidence type="ECO:0000313" key="8">
    <source>
        <dbReference type="EMBL" id="PZL71388.1"/>
    </source>
</evidence>
<evidence type="ECO:0000256" key="5">
    <source>
        <dbReference type="PIRSR" id="PIRSR000350-4"/>
    </source>
</evidence>
<dbReference type="PANTHER" id="PTHR43014">
    <property type="entry name" value="MERCURIC REDUCTASE"/>
    <property type="match status" value="1"/>
</dbReference>
<comment type="caution">
    <text evidence="8">The sequence shown here is derived from an EMBL/GenBank/DDBJ whole genome shotgun (WGS) entry which is preliminary data.</text>
</comment>
<feature type="domain" description="FAD/NAD(P)-binding" evidence="7">
    <location>
        <begin position="4"/>
        <end position="315"/>
    </location>
</feature>
<dbReference type="Gene3D" id="3.30.390.30">
    <property type="match status" value="1"/>
</dbReference>
<dbReference type="InterPro" id="IPR016156">
    <property type="entry name" value="FAD/NAD-linked_Rdtase_dimer_sf"/>
</dbReference>
<evidence type="ECO:0000259" key="7">
    <source>
        <dbReference type="Pfam" id="PF07992"/>
    </source>
</evidence>
<dbReference type="GO" id="GO:0000166">
    <property type="term" value="F:nucleotide binding"/>
    <property type="evidence" value="ECO:0007669"/>
    <property type="project" value="UniProtKB-KW"/>
</dbReference>
<dbReference type="PRINTS" id="PR00368">
    <property type="entry name" value="FADPNR"/>
</dbReference>
<dbReference type="STRING" id="1077675.BCR22_12570"/>
<evidence type="ECO:0000313" key="9">
    <source>
        <dbReference type="Proteomes" id="UP000249828"/>
    </source>
</evidence>
<evidence type="ECO:0000259" key="6">
    <source>
        <dbReference type="Pfam" id="PF02852"/>
    </source>
</evidence>
<dbReference type="AlphaFoldDB" id="A0A2W3YTY6"/>
<dbReference type="InterPro" id="IPR001100">
    <property type="entry name" value="Pyr_nuc-diS_OxRdtase"/>
</dbReference>
<name>A0A2W3YTY6_9ENTE</name>
<keyword evidence="2" id="KW-0285">Flavoprotein</keyword>
<evidence type="ECO:0000256" key="2">
    <source>
        <dbReference type="ARBA" id="ARBA00022630"/>
    </source>
</evidence>
<organism evidence="8 9">
    <name type="scientific">Enterococcus plantarum</name>
    <dbReference type="NCBI Taxonomy" id="1077675"/>
    <lineage>
        <taxon>Bacteria</taxon>
        <taxon>Bacillati</taxon>
        <taxon>Bacillota</taxon>
        <taxon>Bacilli</taxon>
        <taxon>Lactobacillales</taxon>
        <taxon>Enterococcaceae</taxon>
        <taxon>Enterococcus</taxon>
    </lineage>
</organism>
<keyword evidence="4" id="KW-0520">NAD</keyword>